<organism evidence="2 3">
    <name type="scientific">Clarias magur</name>
    <name type="common">Asian catfish</name>
    <name type="synonym">Macropteronotus magur</name>
    <dbReference type="NCBI Taxonomy" id="1594786"/>
    <lineage>
        <taxon>Eukaryota</taxon>
        <taxon>Metazoa</taxon>
        <taxon>Chordata</taxon>
        <taxon>Craniata</taxon>
        <taxon>Vertebrata</taxon>
        <taxon>Euteleostomi</taxon>
        <taxon>Actinopterygii</taxon>
        <taxon>Neopterygii</taxon>
        <taxon>Teleostei</taxon>
        <taxon>Ostariophysi</taxon>
        <taxon>Siluriformes</taxon>
        <taxon>Clariidae</taxon>
        <taxon>Clarias</taxon>
    </lineage>
</organism>
<protein>
    <submittedName>
        <fullName evidence="2">Uncharacterized protein</fullName>
    </submittedName>
</protein>
<name>A0A8J4X8V3_CLAMG</name>
<evidence type="ECO:0000256" key="1">
    <source>
        <dbReference type="SAM" id="MobiDB-lite"/>
    </source>
</evidence>
<evidence type="ECO:0000313" key="3">
    <source>
        <dbReference type="Proteomes" id="UP000727407"/>
    </source>
</evidence>
<keyword evidence="3" id="KW-1185">Reference proteome</keyword>
<dbReference type="Proteomes" id="UP000727407">
    <property type="component" value="Unassembled WGS sequence"/>
</dbReference>
<feature type="region of interest" description="Disordered" evidence="1">
    <location>
        <begin position="1"/>
        <end position="27"/>
    </location>
</feature>
<reference evidence="2" key="1">
    <citation type="submission" date="2020-07" db="EMBL/GenBank/DDBJ databases">
        <title>Clarias magur genome sequencing, assembly and annotation.</title>
        <authorList>
            <person name="Kushwaha B."/>
            <person name="Kumar R."/>
            <person name="Das P."/>
            <person name="Joshi C.G."/>
            <person name="Kumar D."/>
            <person name="Nagpure N.S."/>
            <person name="Pandey M."/>
            <person name="Agarwal S."/>
            <person name="Srivastava S."/>
            <person name="Singh M."/>
            <person name="Sahoo L."/>
            <person name="Jayasankar P."/>
            <person name="Meher P.K."/>
            <person name="Koringa P.G."/>
            <person name="Iquebal M.A."/>
            <person name="Das S.P."/>
            <person name="Bit A."/>
            <person name="Patnaik S."/>
            <person name="Patel N."/>
            <person name="Shah T.M."/>
            <person name="Hinsu A."/>
            <person name="Jena J.K."/>
        </authorList>
    </citation>
    <scope>NUCLEOTIDE SEQUENCE</scope>
    <source>
        <strain evidence="2">CIFAMagur01</strain>
        <tissue evidence="2">Testis</tissue>
    </source>
</reference>
<dbReference type="EMBL" id="QNUK01000038">
    <property type="protein sequence ID" value="KAF5905999.1"/>
    <property type="molecule type" value="Genomic_DNA"/>
</dbReference>
<feature type="compositionally biased region" description="Polar residues" evidence="1">
    <location>
        <begin position="1"/>
        <end position="18"/>
    </location>
</feature>
<evidence type="ECO:0000313" key="2">
    <source>
        <dbReference type="EMBL" id="KAF5905999.1"/>
    </source>
</evidence>
<accession>A0A8J4X8V3</accession>
<comment type="caution">
    <text evidence="2">The sequence shown here is derived from an EMBL/GenBank/DDBJ whole genome shotgun (WGS) entry which is preliminary data.</text>
</comment>
<dbReference type="AlphaFoldDB" id="A0A8J4X8V3"/>
<proteinExistence type="predicted"/>
<gene>
    <name evidence="2" type="ORF">DAT39_004223</name>
</gene>
<sequence>MRVSRPCSQTLEASVSQSDGERRQERHSRTECIKVYKTITRRTGIVRGRGCPC</sequence>